<dbReference type="SUPFAM" id="SSF55486">
    <property type="entry name" value="Metalloproteases ('zincins'), catalytic domain"/>
    <property type="match status" value="1"/>
</dbReference>
<feature type="domain" description="GEVED" evidence="3">
    <location>
        <begin position="920"/>
        <end position="1001"/>
    </location>
</feature>
<proteinExistence type="predicted"/>
<sequence length="1097" mass="119304">MKTKFPLSFILVVFFFSFSGVYAQEFLKKMDKNKVTIQENNILKKKNFPSNYSLISIDVDNFKTFLKSKSKSKEEQSIIKLPNAVGGFSNFIIKETSNFEAKLAEKYSMIKSYSAQGIDDPTAVAKISMGTDGFHAIVFSGVEKTLYVDPYSKDGKTLMVYKRTDLAPDKDGFTCHVEETVRSVAKTNSIKNANDGKLRTFRLALACSGEYAEFHLTNQNISTAATDEVKKEAVLSAMNTTMTRVNGVYERDLAVRMVIVGDNDKIIFLDADSDNITDGDPDAMLDEVQAICDTKIGDANYDIGHVFSVAGDGLAGGGVVCVAGSKARGVTGRSQPIGDAYDIDFVAHEMGHQFGANHTQNNDCNRNSSTAVEPGSASTIMGYAGICAPDVQGQSDDYFHAISIAEMWGIIQSSASCAVVINTNNTAPVADAGADFSIPKSTPFVLKGVGTDADGTTSLTYNWEQIDNQIAVMPPVSTSTRGPMFRSLQSNSSPNRYMPALATIVAGSTSSTWEVLPSVARVLNFSFLVRDNHAGGGSSARDNMNVSVEDAEAFTVSAPNSAVAWDVGSTQTVSWVKGTTDLFPINCLNVNIKLSIDGGLTFPIMIKENTPNDGTEEIVIPDNPSTTSRIMVEAADNIFYNVNSTNFTINSLLPTFVMSNTSGVQLGCNSGEDSVNYTLNFDFVNNYSEPVTLSAEGLPTGANVVFSPSVISADGNVTMTISNLEGKTAQSYEINVKGVSKSLNKNTAVVLDLKTPNFTELTLTSPQDDADNIGLFEALKWVLDTNAVSYHVEIAKDPNFSEIVSSDTVANNSYIPINLSQETQYFWRVKSINNCGEGNYSTTYSYTTEVCKVCDSRGDSDFLTGTTLVEFNTISNASAKEEGGLGYSDYTEIETELFINSTYELVVNTNTDGDYRVLTKAWIDWNQNCVFDVEEAYDLGFTENGEDIATSESPFKITVPASALLGKTTLRVSTKYIDSSDLEAPESCDLGFDGEVEDYTILVKSVSIYDAVFEDFNLYPNPTKGEFTLNLKLINTDNVSVQLFDIRGRLVGQQTFFNTNKDTSFSKKISFNNLSGGLYLLKVTNGNKQTTRKLIIE</sequence>
<evidence type="ECO:0000259" key="2">
    <source>
        <dbReference type="Pfam" id="PF18962"/>
    </source>
</evidence>
<name>A0A2P6CA52_9FLAO</name>
<evidence type="ECO:0000313" key="4">
    <source>
        <dbReference type="EMBL" id="PQJ71769.1"/>
    </source>
</evidence>
<reference evidence="4 5" key="1">
    <citation type="submission" date="2016-12" db="EMBL/GenBank/DDBJ databases">
        <title>Trade-off between light-utilization and light-protection in marine flavobacteria.</title>
        <authorList>
            <person name="Kumagai Y."/>
            <person name="Yoshizawa S."/>
            <person name="Kogure K."/>
            <person name="Iwasaki W."/>
        </authorList>
    </citation>
    <scope>NUCLEOTIDE SEQUENCE [LARGE SCALE GENOMIC DNA]</scope>
    <source>
        <strain evidence="4 5">KCTC 12100</strain>
    </source>
</reference>
<dbReference type="InterPro" id="IPR036116">
    <property type="entry name" value="FN3_sf"/>
</dbReference>
<dbReference type="SUPFAM" id="SSF49265">
    <property type="entry name" value="Fibronectin type III"/>
    <property type="match status" value="1"/>
</dbReference>
<accession>A0A2P6CA52</accession>
<dbReference type="GO" id="GO:0008237">
    <property type="term" value="F:metallopeptidase activity"/>
    <property type="evidence" value="ECO:0007669"/>
    <property type="project" value="InterPro"/>
</dbReference>
<dbReference type="Gene3D" id="3.40.390.10">
    <property type="entry name" value="Collagenase (Catalytic Domain)"/>
    <property type="match status" value="1"/>
</dbReference>
<dbReference type="EMBL" id="MSCK01000001">
    <property type="protein sequence ID" value="PQJ71769.1"/>
    <property type="molecule type" value="Genomic_DNA"/>
</dbReference>
<organism evidence="4 5">
    <name type="scientific">Polaribacter butkevichii</name>
    <dbReference type="NCBI Taxonomy" id="218490"/>
    <lineage>
        <taxon>Bacteria</taxon>
        <taxon>Pseudomonadati</taxon>
        <taxon>Bacteroidota</taxon>
        <taxon>Flavobacteriia</taxon>
        <taxon>Flavobacteriales</taxon>
        <taxon>Flavobacteriaceae</taxon>
    </lineage>
</organism>
<dbReference type="InterPro" id="IPR026444">
    <property type="entry name" value="Secre_tail"/>
</dbReference>
<dbReference type="Pfam" id="PF13583">
    <property type="entry name" value="Reprolysin_4"/>
    <property type="match status" value="1"/>
</dbReference>
<comment type="caution">
    <text evidence="4">The sequence shown here is derived from an EMBL/GenBank/DDBJ whole genome shotgun (WGS) entry which is preliminary data.</text>
</comment>
<keyword evidence="1" id="KW-0732">Signal</keyword>
<dbReference type="Proteomes" id="UP000247345">
    <property type="component" value="Unassembled WGS sequence"/>
</dbReference>
<keyword evidence="5" id="KW-1185">Reference proteome</keyword>
<evidence type="ECO:0000256" key="1">
    <source>
        <dbReference type="ARBA" id="ARBA00022729"/>
    </source>
</evidence>
<evidence type="ECO:0000313" key="5">
    <source>
        <dbReference type="Proteomes" id="UP000247345"/>
    </source>
</evidence>
<gene>
    <name evidence="4" type="ORF">BTO14_00215</name>
</gene>
<protein>
    <submittedName>
        <fullName evidence="4">Uncharacterized protein</fullName>
    </submittedName>
</protein>
<dbReference type="NCBIfam" id="TIGR04183">
    <property type="entry name" value="Por_Secre_tail"/>
    <property type="match status" value="1"/>
</dbReference>
<dbReference type="OrthoDB" id="9792152at2"/>
<feature type="domain" description="Secretion system C-terminal sorting" evidence="2">
    <location>
        <begin position="1018"/>
        <end position="1096"/>
    </location>
</feature>
<evidence type="ECO:0000259" key="3">
    <source>
        <dbReference type="Pfam" id="PF20009"/>
    </source>
</evidence>
<dbReference type="InterPro" id="IPR024079">
    <property type="entry name" value="MetalloPept_cat_dom_sf"/>
</dbReference>
<dbReference type="Pfam" id="PF18962">
    <property type="entry name" value="Por_Secre_tail"/>
    <property type="match status" value="1"/>
</dbReference>
<dbReference type="Pfam" id="PF20009">
    <property type="entry name" value="GEVED"/>
    <property type="match status" value="1"/>
</dbReference>
<dbReference type="AlphaFoldDB" id="A0A2P6CA52"/>
<dbReference type="Gene3D" id="2.60.40.10">
    <property type="entry name" value="Immunoglobulins"/>
    <property type="match status" value="2"/>
</dbReference>
<dbReference type="InterPro" id="IPR013783">
    <property type="entry name" value="Ig-like_fold"/>
</dbReference>
<dbReference type="InterPro" id="IPR045474">
    <property type="entry name" value="GEVED"/>
</dbReference>